<keyword evidence="2" id="KW-1185">Reference proteome</keyword>
<dbReference type="Gene3D" id="3.90.1140.10">
    <property type="entry name" value="Cyclic phosphodiesterase"/>
    <property type="match status" value="1"/>
</dbReference>
<gene>
    <name evidence="1" type="ORF">EV421DRAFT_850897</name>
</gene>
<name>A0AA39M5V8_9AGAR</name>
<dbReference type="Proteomes" id="UP001175226">
    <property type="component" value="Unassembled WGS sequence"/>
</dbReference>
<dbReference type="EMBL" id="JAUEPT010000378">
    <property type="protein sequence ID" value="KAK0421669.1"/>
    <property type="molecule type" value="Genomic_DNA"/>
</dbReference>
<evidence type="ECO:0000313" key="2">
    <source>
        <dbReference type="Proteomes" id="UP001175226"/>
    </source>
</evidence>
<sequence>MYLTLDIMNLSAESLPTAFDLPHRLTTLRPLSSVSLTITLGTLDIIKREFRRRSHVLWAGPSQTEPLFSQINEMFRDEGFITDRRPLQLHMMLMNSTYKRPRTKHLQPFEYYGILRQGVLECFGVQESEYVEFPVAIVMGLCDGPRVHPYKMGSWDTDGTYVSCGSAPLSAGP</sequence>
<evidence type="ECO:0000313" key="1">
    <source>
        <dbReference type="EMBL" id="KAK0421669.1"/>
    </source>
</evidence>
<proteinExistence type="predicted"/>
<reference evidence="1" key="1">
    <citation type="submission" date="2023-06" db="EMBL/GenBank/DDBJ databases">
        <authorList>
            <consortium name="Lawrence Berkeley National Laboratory"/>
            <person name="Ahrendt S."/>
            <person name="Sahu N."/>
            <person name="Indic B."/>
            <person name="Wong-Bajracharya J."/>
            <person name="Merenyi Z."/>
            <person name="Ke H.-M."/>
            <person name="Monk M."/>
            <person name="Kocsube S."/>
            <person name="Drula E."/>
            <person name="Lipzen A."/>
            <person name="Balint B."/>
            <person name="Henrissat B."/>
            <person name="Andreopoulos B."/>
            <person name="Martin F.M."/>
            <person name="Harder C.B."/>
            <person name="Rigling D."/>
            <person name="Ford K.L."/>
            <person name="Foster G.D."/>
            <person name="Pangilinan J."/>
            <person name="Papanicolaou A."/>
            <person name="Barry K."/>
            <person name="LaButti K."/>
            <person name="Viragh M."/>
            <person name="Koriabine M."/>
            <person name="Yan M."/>
            <person name="Riley R."/>
            <person name="Champramary S."/>
            <person name="Plett K.L."/>
            <person name="Tsai I.J."/>
            <person name="Slot J."/>
            <person name="Sipos G."/>
            <person name="Plett J."/>
            <person name="Nagy L.G."/>
            <person name="Grigoriev I.V."/>
        </authorList>
    </citation>
    <scope>NUCLEOTIDE SEQUENCE</scope>
    <source>
        <strain evidence="1">FPL87.14</strain>
    </source>
</reference>
<protein>
    <submittedName>
        <fullName evidence="1">Uncharacterized protein</fullName>
    </submittedName>
</protein>
<comment type="caution">
    <text evidence="1">The sequence shown here is derived from an EMBL/GenBank/DDBJ whole genome shotgun (WGS) entry which is preliminary data.</text>
</comment>
<accession>A0AA39M5V8</accession>
<dbReference type="AlphaFoldDB" id="A0AA39M5V8"/>
<organism evidence="1 2">
    <name type="scientific">Armillaria borealis</name>
    <dbReference type="NCBI Taxonomy" id="47425"/>
    <lineage>
        <taxon>Eukaryota</taxon>
        <taxon>Fungi</taxon>
        <taxon>Dikarya</taxon>
        <taxon>Basidiomycota</taxon>
        <taxon>Agaricomycotina</taxon>
        <taxon>Agaricomycetes</taxon>
        <taxon>Agaricomycetidae</taxon>
        <taxon>Agaricales</taxon>
        <taxon>Marasmiineae</taxon>
        <taxon>Physalacriaceae</taxon>
        <taxon>Armillaria</taxon>
    </lineage>
</organism>